<dbReference type="EC" id="3.1.-.-" evidence="10"/>
<dbReference type="GO" id="GO:0015031">
    <property type="term" value="P:protein transport"/>
    <property type="evidence" value="ECO:0007669"/>
    <property type="project" value="UniProtKB-KW"/>
</dbReference>
<reference evidence="12" key="1">
    <citation type="submission" date="2021-04" db="EMBL/GenBank/DDBJ databases">
        <authorList>
            <person name="Chebbi M.A.C M."/>
        </authorList>
    </citation>
    <scope>NUCLEOTIDE SEQUENCE</scope>
</reference>
<keyword evidence="8 10" id="KW-1133">Transmembrane helix</keyword>
<dbReference type="AlphaFoldDB" id="A0A8J2H8S0"/>
<keyword evidence="4 10" id="KW-0812">Transmembrane</keyword>
<dbReference type="EMBL" id="CAJNRD030001119">
    <property type="protein sequence ID" value="CAG5087021.1"/>
    <property type="molecule type" value="Genomic_DNA"/>
</dbReference>
<dbReference type="PANTHER" id="PTHR15495">
    <property type="entry name" value="NEGATIVE REGULATOR OF VESICLE FORMATION-RELATED"/>
    <property type="match status" value="1"/>
</dbReference>
<feature type="transmembrane region" description="Helical" evidence="10">
    <location>
        <begin position="914"/>
        <end position="933"/>
    </location>
</feature>
<evidence type="ECO:0000313" key="13">
    <source>
        <dbReference type="Proteomes" id="UP000786811"/>
    </source>
</evidence>
<feature type="domain" description="GPI inositol-deacylase PGAP1-like alpha/beta" evidence="11">
    <location>
        <begin position="83"/>
        <end position="294"/>
    </location>
</feature>
<comment type="subcellular location">
    <subcellularLocation>
        <location evidence="1">Endoplasmic reticulum membrane</location>
        <topology evidence="1">Multi-pass membrane protein</topology>
    </subcellularLocation>
</comment>
<evidence type="ECO:0000256" key="3">
    <source>
        <dbReference type="ARBA" id="ARBA00022448"/>
    </source>
</evidence>
<dbReference type="Gene3D" id="3.40.50.1820">
    <property type="entry name" value="alpha/beta hydrolase"/>
    <property type="match status" value="1"/>
</dbReference>
<evidence type="ECO:0000256" key="4">
    <source>
        <dbReference type="ARBA" id="ARBA00022692"/>
    </source>
</evidence>
<keyword evidence="7 10" id="KW-0653">Protein transport</keyword>
<evidence type="ECO:0000256" key="9">
    <source>
        <dbReference type="ARBA" id="ARBA00023136"/>
    </source>
</evidence>
<dbReference type="InterPro" id="IPR012908">
    <property type="entry name" value="PGAP1-ab_dom-like"/>
</dbReference>
<dbReference type="GO" id="GO:0006505">
    <property type="term" value="P:GPI anchor metabolic process"/>
    <property type="evidence" value="ECO:0007669"/>
    <property type="project" value="TreeGrafter"/>
</dbReference>
<proteinExistence type="inferred from homology"/>
<dbReference type="Pfam" id="PF07819">
    <property type="entry name" value="PGAP1"/>
    <property type="match status" value="1"/>
</dbReference>
<keyword evidence="6 10" id="KW-0256">Endoplasmic reticulum</keyword>
<sequence>MAKIIIYISFLLLCLISFGLYLFGVANYVTDLKPNNCDMTYMFEYPQYVRIKLDNEIENKFNKFGLYAYGEGYATEKLRRMKFTGIPVLFIPGNAGSHEQVRSLASVSLRMSLKRRTPFHFDYFTISFAKSLSALYGGILQEQTVFTEHCIKKILSLYEEYEKKLDQVILIGHSMGGIIGKSVLLQPSNQTSSPASILITLASPHTPNIAFDQTSANFYQYINSRAKRLHNSVSIVSIGGGSRDLLVTSSQILDPLADLNILSTAIPNVWRAQDHLSILWCKQLIIAIVRGLFDSVDTTQRIPKIYSQREIKLKALSYHLQNRFAGKYLTKINFQPRVNFLEEGRWIQVTGPQFSYNSNNDKPLKGKLNLNHQSIVYLMIPIPVDKFAYNFLSIDAINLDTQDWLFACTVLIINDKTSEKICKSGINLTNLTRLSPDVYFRQRKTLDLNLHEISSQVTHIVVRIPTIEADKKTLVTVHTDLYSLETRTSFIDGSGVSWLPLPLKTVLAAGDYKTVINTQSGSLRWHLDVKVPDAINFVLESVDGEDMAVYLVIEVKESWNSTKFGITEFYTLTEKDIGKSQVLRMQMDSDYLSDHIVKIIVTLDPNFTYKLRIEKAGLIDRFANFVRDRWFRLYPTALGLLLLIVATRMDDNDNNKVFVTMGFTTGLVVYSEIYFEIFIAIGLLMVLSIATCCAIIFSGSMVHNVTARFLARAFARFPAAWYGWLIRQWFDHLPFIASLILFIIISSSCAAVAMLLSVVIYFLKLTRMYEDYLEELFMATLRGFIRKIKKPSSDKQVKITKSAPRDDVNPTTNIINHLLLFMIWYLTSISAIPTTLVWAKNFSYETRLTTEDTTMYICWIVLTGWGSLGLVKISPPIPQDNKFRLRTIAMFQRIVGFILLWIAQSKNIADYQWMIPPIVAISITRIVLTPFFVKKKKSP</sequence>
<feature type="transmembrane region" description="Helical" evidence="10">
    <location>
        <begin position="818"/>
        <end position="839"/>
    </location>
</feature>
<feature type="transmembrane region" description="Helical" evidence="10">
    <location>
        <begin position="6"/>
        <end position="29"/>
    </location>
</feature>
<evidence type="ECO:0000256" key="6">
    <source>
        <dbReference type="ARBA" id="ARBA00022824"/>
    </source>
</evidence>
<keyword evidence="9 10" id="KW-0472">Membrane</keyword>
<dbReference type="InterPro" id="IPR029058">
    <property type="entry name" value="AB_hydrolase_fold"/>
</dbReference>
<comment type="caution">
    <text evidence="12">The sequence shown here is derived from an EMBL/GenBank/DDBJ whole genome shotgun (WGS) entry which is preliminary data.</text>
</comment>
<feature type="transmembrane region" description="Helical" evidence="10">
    <location>
        <begin position="673"/>
        <end position="697"/>
    </location>
</feature>
<organism evidence="12 13">
    <name type="scientific">Cotesia congregata</name>
    <name type="common">Parasitoid wasp</name>
    <name type="synonym">Apanteles congregatus</name>
    <dbReference type="NCBI Taxonomy" id="51543"/>
    <lineage>
        <taxon>Eukaryota</taxon>
        <taxon>Metazoa</taxon>
        <taxon>Ecdysozoa</taxon>
        <taxon>Arthropoda</taxon>
        <taxon>Hexapoda</taxon>
        <taxon>Insecta</taxon>
        <taxon>Pterygota</taxon>
        <taxon>Neoptera</taxon>
        <taxon>Endopterygota</taxon>
        <taxon>Hymenoptera</taxon>
        <taxon>Apocrita</taxon>
        <taxon>Ichneumonoidea</taxon>
        <taxon>Braconidae</taxon>
        <taxon>Microgastrinae</taxon>
        <taxon>Cotesia</taxon>
    </lineage>
</organism>
<gene>
    <name evidence="12" type="ORF">HICCMSTLAB_LOCUS4399</name>
</gene>
<dbReference type="InterPro" id="IPR039529">
    <property type="entry name" value="PGAP1/BST1"/>
</dbReference>
<feature type="transmembrane region" description="Helical" evidence="10">
    <location>
        <begin position="631"/>
        <end position="649"/>
    </location>
</feature>
<evidence type="ECO:0000256" key="10">
    <source>
        <dbReference type="RuleBase" id="RU365011"/>
    </source>
</evidence>
<evidence type="ECO:0000259" key="11">
    <source>
        <dbReference type="Pfam" id="PF07819"/>
    </source>
</evidence>
<keyword evidence="13" id="KW-1185">Reference proteome</keyword>
<protein>
    <recommendedName>
        <fullName evidence="10">GPI inositol-deacylase</fullName>
        <ecNumber evidence="10">3.1.-.-</ecNumber>
    </recommendedName>
</protein>
<dbReference type="GO" id="GO:0050185">
    <property type="term" value="F:phosphatidylinositol deacylase activity"/>
    <property type="evidence" value="ECO:0007669"/>
    <property type="project" value="TreeGrafter"/>
</dbReference>
<evidence type="ECO:0000256" key="5">
    <source>
        <dbReference type="ARBA" id="ARBA00022801"/>
    </source>
</evidence>
<feature type="transmembrane region" description="Helical" evidence="10">
    <location>
        <begin position="883"/>
        <end position="902"/>
    </location>
</feature>
<comment type="similarity">
    <text evidence="2 10">Belongs to the GPI inositol-deacylase family.</text>
</comment>
<evidence type="ECO:0000256" key="2">
    <source>
        <dbReference type="ARBA" id="ARBA00006931"/>
    </source>
</evidence>
<feature type="transmembrane region" description="Helical" evidence="10">
    <location>
        <begin position="854"/>
        <end position="871"/>
    </location>
</feature>
<comment type="function">
    <text evidence="10">Involved in inositol deacylation of GPI-anchored proteins which plays important roles in the quality control and ER-associated degradation of GPI-anchored proteins.</text>
</comment>
<dbReference type="SUPFAM" id="SSF53474">
    <property type="entry name" value="alpha/beta-Hydrolases"/>
    <property type="match status" value="1"/>
</dbReference>
<accession>A0A8J2H8S0</accession>
<evidence type="ECO:0000256" key="1">
    <source>
        <dbReference type="ARBA" id="ARBA00004477"/>
    </source>
</evidence>
<evidence type="ECO:0000256" key="7">
    <source>
        <dbReference type="ARBA" id="ARBA00022927"/>
    </source>
</evidence>
<dbReference type="GO" id="GO:0005789">
    <property type="term" value="C:endoplasmic reticulum membrane"/>
    <property type="evidence" value="ECO:0007669"/>
    <property type="project" value="UniProtKB-SubCell"/>
</dbReference>
<feature type="transmembrane region" description="Helical" evidence="10">
    <location>
        <begin position="709"/>
        <end position="730"/>
    </location>
</feature>
<dbReference type="OrthoDB" id="348976at2759"/>
<evidence type="ECO:0000313" key="12">
    <source>
        <dbReference type="EMBL" id="CAG5087021.1"/>
    </source>
</evidence>
<name>A0A8J2H8S0_COTCN</name>
<evidence type="ECO:0000256" key="8">
    <source>
        <dbReference type="ARBA" id="ARBA00022989"/>
    </source>
</evidence>
<dbReference type="GO" id="GO:0006888">
    <property type="term" value="P:endoplasmic reticulum to Golgi vesicle-mediated transport"/>
    <property type="evidence" value="ECO:0007669"/>
    <property type="project" value="TreeGrafter"/>
</dbReference>
<dbReference type="PANTHER" id="PTHR15495:SF7">
    <property type="entry name" value="GPI INOSITOL-DEACYLASE"/>
    <property type="match status" value="1"/>
</dbReference>
<dbReference type="Proteomes" id="UP000786811">
    <property type="component" value="Unassembled WGS sequence"/>
</dbReference>
<feature type="transmembrane region" description="Helical" evidence="10">
    <location>
        <begin position="736"/>
        <end position="763"/>
    </location>
</feature>
<keyword evidence="5 10" id="KW-0378">Hydrolase</keyword>
<keyword evidence="3 10" id="KW-0813">Transport</keyword>